<accession>T1IP54</accession>
<dbReference type="PANTHER" id="PTHR10131">
    <property type="entry name" value="TNF RECEPTOR ASSOCIATED FACTOR"/>
    <property type="match status" value="1"/>
</dbReference>
<protein>
    <recommendedName>
        <fullName evidence="2">MATH domain-containing protein</fullName>
    </recommendedName>
</protein>
<dbReference type="SUPFAM" id="SSF49599">
    <property type="entry name" value="TRAF domain-like"/>
    <property type="match status" value="1"/>
</dbReference>
<evidence type="ECO:0000256" key="1">
    <source>
        <dbReference type="SAM" id="Coils"/>
    </source>
</evidence>
<organism evidence="3 4">
    <name type="scientific">Strigamia maritima</name>
    <name type="common">European centipede</name>
    <name type="synonym">Geophilus maritimus</name>
    <dbReference type="NCBI Taxonomy" id="126957"/>
    <lineage>
        <taxon>Eukaryota</taxon>
        <taxon>Metazoa</taxon>
        <taxon>Ecdysozoa</taxon>
        <taxon>Arthropoda</taxon>
        <taxon>Myriapoda</taxon>
        <taxon>Chilopoda</taxon>
        <taxon>Pleurostigmophora</taxon>
        <taxon>Geophilomorpha</taxon>
        <taxon>Linotaeniidae</taxon>
        <taxon>Strigamia</taxon>
    </lineage>
</organism>
<keyword evidence="4" id="KW-1185">Reference proteome</keyword>
<evidence type="ECO:0000259" key="2">
    <source>
        <dbReference type="PROSITE" id="PS50144"/>
    </source>
</evidence>
<dbReference type="STRING" id="126957.T1IP54"/>
<dbReference type="Pfam" id="PF21355">
    <property type="entry name" value="TRAF-mep_MATH"/>
    <property type="match status" value="1"/>
</dbReference>
<dbReference type="PANTHER" id="PTHR10131:SF94">
    <property type="entry name" value="TNF RECEPTOR-ASSOCIATED FACTOR 4"/>
    <property type="match status" value="1"/>
</dbReference>
<dbReference type="eggNOG" id="KOG0297">
    <property type="taxonomic scope" value="Eukaryota"/>
</dbReference>
<dbReference type="EnsemblMetazoa" id="SMAR002799-RA">
    <property type="protein sequence ID" value="SMAR002799-PA"/>
    <property type="gene ID" value="SMAR002799"/>
</dbReference>
<name>T1IP54_STRMM</name>
<dbReference type="AlphaFoldDB" id="T1IP54"/>
<dbReference type="InterPro" id="IPR049342">
    <property type="entry name" value="TRAF1-6_MATH_dom"/>
</dbReference>
<dbReference type="PROSITE" id="PS50144">
    <property type="entry name" value="MATH"/>
    <property type="match status" value="1"/>
</dbReference>
<dbReference type="Gene3D" id="2.60.210.10">
    <property type="entry name" value="Apoptosis, Tumor Necrosis Factor Receptor Associated Protein 2, Chain A"/>
    <property type="match status" value="1"/>
</dbReference>
<proteinExistence type="predicted"/>
<dbReference type="GO" id="GO:0043122">
    <property type="term" value="P:regulation of canonical NF-kappaB signal transduction"/>
    <property type="evidence" value="ECO:0007669"/>
    <property type="project" value="TreeGrafter"/>
</dbReference>
<dbReference type="EMBL" id="JH431244">
    <property type="status" value="NOT_ANNOTATED_CDS"/>
    <property type="molecule type" value="Genomic_DNA"/>
</dbReference>
<evidence type="ECO:0000313" key="3">
    <source>
        <dbReference type="EnsemblMetazoa" id="SMAR002799-PA"/>
    </source>
</evidence>
<dbReference type="HOGENOM" id="CLU_1027862_0_0_1"/>
<keyword evidence="1" id="KW-0175">Coiled coil</keyword>
<sequence length="271" mass="31300">METEYIDCASCGFKCTIPKDLLSNFVFCQRCGLKRNTTITAQAGPSSAGIQSSHDLNMANAHFLKLGHELDVVRHKASTVHIHAEMLMNTLKELQRLHQSHEIRLKNTNVRLNVKSAELLKLHEESSKSIGKFDQLEQLCKKPHPKLLELEAKHSSFQYIWKIQNFMYIQMKATPGIQTAVVSEDFYTKPYGYKMRLQFILNGEPEGIQFKYLSFYLVIMQGEHDAILDWPIKYTAVLSLLDQSKRKDYYSRELESDAIKYENTFDKPTTN</sequence>
<reference evidence="3" key="2">
    <citation type="submission" date="2015-02" db="UniProtKB">
        <authorList>
            <consortium name="EnsemblMetazoa"/>
        </authorList>
    </citation>
    <scope>IDENTIFICATION</scope>
</reference>
<feature type="coiled-coil region" evidence="1">
    <location>
        <begin position="84"/>
        <end position="111"/>
    </location>
</feature>
<dbReference type="InterPro" id="IPR002083">
    <property type="entry name" value="MATH/TRAF_dom"/>
</dbReference>
<feature type="domain" description="MATH" evidence="2">
    <location>
        <begin position="156"/>
        <end position="271"/>
    </location>
</feature>
<evidence type="ECO:0000313" key="4">
    <source>
        <dbReference type="Proteomes" id="UP000014500"/>
    </source>
</evidence>
<dbReference type="InterPro" id="IPR008974">
    <property type="entry name" value="TRAF-like"/>
</dbReference>
<reference evidence="4" key="1">
    <citation type="submission" date="2011-05" db="EMBL/GenBank/DDBJ databases">
        <authorList>
            <person name="Richards S.R."/>
            <person name="Qu J."/>
            <person name="Jiang H."/>
            <person name="Jhangiani S.N."/>
            <person name="Agravi P."/>
            <person name="Goodspeed R."/>
            <person name="Gross S."/>
            <person name="Mandapat C."/>
            <person name="Jackson L."/>
            <person name="Mathew T."/>
            <person name="Pu L."/>
            <person name="Thornton R."/>
            <person name="Saada N."/>
            <person name="Wilczek-Boney K.B."/>
            <person name="Lee S."/>
            <person name="Kovar C."/>
            <person name="Wu Y."/>
            <person name="Scherer S.E."/>
            <person name="Worley K.C."/>
            <person name="Muzny D.M."/>
            <person name="Gibbs R."/>
        </authorList>
    </citation>
    <scope>NUCLEOTIDE SEQUENCE</scope>
    <source>
        <strain evidence="4">Brora</strain>
    </source>
</reference>
<dbReference type="PhylomeDB" id="T1IP54"/>
<dbReference type="Proteomes" id="UP000014500">
    <property type="component" value="Unassembled WGS sequence"/>
</dbReference>